<sequence>MDASPPPACPFSGTGTGFDHHRFARAHEVYAAYRLMRAHGPVTYSSSHGGFYVLTGFDTVRAAARNHEVFSSATGHMLPEPGWPMVPPEDFDPPEHTRWRRIFQNVVSPEVRRRLEGRITRRVDAAIDTFAPLGRCDLYQELAEPIPALVVADLMGLDEHKAPEMQKRAVAMFDATNRPEDFTPAFDRFVEFLMVEVADRRQHPREDWVSLLSTGTFEGIRLTDDELVGSFVALFLAAHHSTASAMASLLCRVAAHPDLRDRLLADRSLVPRAVEETVRLDTPLHGFRRRTREATTVAGTDIPEDADVLLVYAAANRDPAKFAEPDTFDLGRTPNPHLGFGFGIHTCVGAPVARMELRIALNRVLDRIPDLRIAGPAPEPAFVGGKLATITELHVEFTPVNV</sequence>
<evidence type="ECO:0000313" key="3">
    <source>
        <dbReference type="EMBL" id="GAA0919342.1"/>
    </source>
</evidence>
<dbReference type="InterPro" id="IPR036396">
    <property type="entry name" value="Cyt_P450_sf"/>
</dbReference>
<organism evidence="3 4">
    <name type="scientific">Pseudonocardia zijingensis</name>
    <dbReference type="NCBI Taxonomy" id="153376"/>
    <lineage>
        <taxon>Bacteria</taxon>
        <taxon>Bacillati</taxon>
        <taxon>Actinomycetota</taxon>
        <taxon>Actinomycetes</taxon>
        <taxon>Pseudonocardiales</taxon>
        <taxon>Pseudonocardiaceae</taxon>
        <taxon>Pseudonocardia</taxon>
    </lineage>
</organism>
<accession>A0ABP3ZC76</accession>
<evidence type="ECO:0000313" key="4">
    <source>
        <dbReference type="Proteomes" id="UP001499967"/>
    </source>
</evidence>
<evidence type="ECO:0000256" key="1">
    <source>
        <dbReference type="ARBA" id="ARBA00010617"/>
    </source>
</evidence>
<dbReference type="Gene3D" id="1.10.630.10">
    <property type="entry name" value="Cytochrome P450"/>
    <property type="match status" value="1"/>
</dbReference>
<comment type="caution">
    <text evidence="3">The sequence shown here is derived from an EMBL/GenBank/DDBJ whole genome shotgun (WGS) entry which is preliminary data.</text>
</comment>
<keyword evidence="2" id="KW-0479">Metal-binding</keyword>
<dbReference type="EMBL" id="BAAAHP010000003">
    <property type="protein sequence ID" value="GAA0919342.1"/>
    <property type="molecule type" value="Genomic_DNA"/>
</dbReference>
<dbReference type="Pfam" id="PF00067">
    <property type="entry name" value="p450"/>
    <property type="match status" value="1"/>
</dbReference>
<name>A0ABP3ZC76_9PSEU</name>
<dbReference type="PANTHER" id="PTHR46696">
    <property type="entry name" value="P450, PUTATIVE (EUROFUNG)-RELATED"/>
    <property type="match status" value="1"/>
</dbReference>
<dbReference type="InterPro" id="IPR001128">
    <property type="entry name" value="Cyt_P450"/>
</dbReference>
<keyword evidence="2" id="KW-0503">Monooxygenase</keyword>
<dbReference type="RefSeq" id="WP_343937673.1">
    <property type="nucleotide sequence ID" value="NZ_BAAAHP010000003.1"/>
</dbReference>
<evidence type="ECO:0000256" key="2">
    <source>
        <dbReference type="RuleBase" id="RU000461"/>
    </source>
</evidence>
<dbReference type="PRINTS" id="PR00359">
    <property type="entry name" value="BP450"/>
</dbReference>
<gene>
    <name evidence="3" type="ORF">GCM10009559_01380</name>
</gene>
<dbReference type="InterPro" id="IPR002397">
    <property type="entry name" value="Cyt_P450_B"/>
</dbReference>
<dbReference type="InterPro" id="IPR017972">
    <property type="entry name" value="Cyt_P450_CS"/>
</dbReference>
<dbReference type="SUPFAM" id="SSF48264">
    <property type="entry name" value="Cytochrome P450"/>
    <property type="match status" value="1"/>
</dbReference>
<reference evidence="4" key="1">
    <citation type="journal article" date="2019" name="Int. J. Syst. Evol. Microbiol.">
        <title>The Global Catalogue of Microorganisms (GCM) 10K type strain sequencing project: providing services to taxonomists for standard genome sequencing and annotation.</title>
        <authorList>
            <consortium name="The Broad Institute Genomics Platform"/>
            <consortium name="The Broad Institute Genome Sequencing Center for Infectious Disease"/>
            <person name="Wu L."/>
            <person name="Ma J."/>
        </authorList>
    </citation>
    <scope>NUCLEOTIDE SEQUENCE [LARGE SCALE GENOMIC DNA]</scope>
    <source>
        <strain evidence="4">JCM 11117</strain>
    </source>
</reference>
<dbReference type="PANTHER" id="PTHR46696:SF6">
    <property type="entry name" value="P450, PUTATIVE (EUROFUNG)-RELATED"/>
    <property type="match status" value="1"/>
</dbReference>
<protein>
    <submittedName>
        <fullName evidence="3">Cytochrome P450</fullName>
    </submittedName>
</protein>
<keyword evidence="2" id="KW-0349">Heme</keyword>
<proteinExistence type="inferred from homology"/>
<keyword evidence="2" id="KW-0408">Iron</keyword>
<dbReference type="PROSITE" id="PS00086">
    <property type="entry name" value="CYTOCHROME_P450"/>
    <property type="match status" value="1"/>
</dbReference>
<keyword evidence="4" id="KW-1185">Reference proteome</keyword>
<comment type="similarity">
    <text evidence="1 2">Belongs to the cytochrome P450 family.</text>
</comment>
<dbReference type="Proteomes" id="UP001499967">
    <property type="component" value="Unassembled WGS sequence"/>
</dbReference>
<keyword evidence="2" id="KW-0560">Oxidoreductase</keyword>